<dbReference type="GO" id="GO:0044547">
    <property type="term" value="F:DNA topoisomerase binding"/>
    <property type="evidence" value="ECO:0007669"/>
    <property type="project" value="TreeGrafter"/>
</dbReference>
<dbReference type="GO" id="GO:0042800">
    <property type="term" value="F:histone H3K4 methyltransferase activity"/>
    <property type="evidence" value="ECO:0007669"/>
    <property type="project" value="TreeGrafter"/>
</dbReference>
<dbReference type="GO" id="GO:0000793">
    <property type="term" value="C:condensed chromosome"/>
    <property type="evidence" value="ECO:0007669"/>
    <property type="project" value="TreeGrafter"/>
</dbReference>
<keyword evidence="3" id="KW-1185">Reference proteome</keyword>
<dbReference type="GO" id="GO:0031297">
    <property type="term" value="P:replication fork processing"/>
    <property type="evidence" value="ECO:0007669"/>
    <property type="project" value="TreeGrafter"/>
</dbReference>
<dbReference type="GO" id="GO:0003697">
    <property type="term" value="F:single-stranded DNA binding"/>
    <property type="evidence" value="ECO:0007669"/>
    <property type="project" value="TreeGrafter"/>
</dbReference>
<feature type="region of interest" description="Disordered" evidence="1">
    <location>
        <begin position="78"/>
        <end position="109"/>
    </location>
</feature>
<dbReference type="GO" id="GO:0003690">
    <property type="term" value="F:double-stranded DNA binding"/>
    <property type="evidence" value="ECO:0007669"/>
    <property type="project" value="TreeGrafter"/>
</dbReference>
<dbReference type="Proteomes" id="UP000838756">
    <property type="component" value="Unassembled WGS sequence"/>
</dbReference>
<feature type="compositionally biased region" description="Basic and acidic residues" evidence="1">
    <location>
        <begin position="95"/>
        <end position="106"/>
    </location>
</feature>
<dbReference type="GO" id="GO:0006303">
    <property type="term" value="P:double-strand break repair via nonhomologous end joining"/>
    <property type="evidence" value="ECO:0007669"/>
    <property type="project" value="TreeGrafter"/>
</dbReference>
<dbReference type="InterPro" id="IPR052709">
    <property type="entry name" value="Transposase-MT_Hybrid"/>
</dbReference>
<proteinExistence type="predicted"/>
<sequence>MYDKNVRKRSWSKAGLASQTVVKPGLTRNKVMLCVWWDWKGIIQYELLPPDRAIDSELYCKQLMRLKQEVERKRPEIINGRAAGNPYNPQHCIHPRSDTGPRREATNKQNNKSFGRHARLAERGPLTARGRRGAASAALLRYAVCGAVTSRAVAAPAITRVLAAARQAARRQATKYIH</sequence>
<dbReference type="GO" id="GO:0005634">
    <property type="term" value="C:nucleus"/>
    <property type="evidence" value="ECO:0007669"/>
    <property type="project" value="TreeGrafter"/>
</dbReference>
<dbReference type="GO" id="GO:0035861">
    <property type="term" value="C:site of double-strand break"/>
    <property type="evidence" value="ECO:0007669"/>
    <property type="project" value="TreeGrafter"/>
</dbReference>
<dbReference type="GO" id="GO:0015074">
    <property type="term" value="P:DNA integration"/>
    <property type="evidence" value="ECO:0007669"/>
    <property type="project" value="TreeGrafter"/>
</dbReference>
<organism evidence="2 3">
    <name type="scientific">Pararge aegeria aegeria</name>
    <dbReference type="NCBI Taxonomy" id="348720"/>
    <lineage>
        <taxon>Eukaryota</taxon>
        <taxon>Metazoa</taxon>
        <taxon>Ecdysozoa</taxon>
        <taxon>Arthropoda</taxon>
        <taxon>Hexapoda</taxon>
        <taxon>Insecta</taxon>
        <taxon>Pterygota</taxon>
        <taxon>Neoptera</taxon>
        <taxon>Endopterygota</taxon>
        <taxon>Lepidoptera</taxon>
        <taxon>Glossata</taxon>
        <taxon>Ditrysia</taxon>
        <taxon>Papilionoidea</taxon>
        <taxon>Nymphalidae</taxon>
        <taxon>Satyrinae</taxon>
        <taxon>Satyrini</taxon>
        <taxon>Parargina</taxon>
        <taxon>Pararge</taxon>
    </lineage>
</organism>
<dbReference type="GO" id="GO:0000729">
    <property type="term" value="P:DNA double-strand break processing"/>
    <property type="evidence" value="ECO:0007669"/>
    <property type="project" value="TreeGrafter"/>
</dbReference>
<dbReference type="Gene3D" id="3.30.420.10">
    <property type="entry name" value="Ribonuclease H-like superfamily/Ribonuclease H"/>
    <property type="match status" value="1"/>
</dbReference>
<dbReference type="GO" id="GO:0044774">
    <property type="term" value="P:mitotic DNA integrity checkpoint signaling"/>
    <property type="evidence" value="ECO:0007669"/>
    <property type="project" value="TreeGrafter"/>
</dbReference>
<dbReference type="AlphaFoldDB" id="A0A8S4SAL8"/>
<dbReference type="EMBL" id="CAKXAJ010026267">
    <property type="protein sequence ID" value="CAH2264972.1"/>
    <property type="molecule type" value="Genomic_DNA"/>
</dbReference>
<dbReference type="OrthoDB" id="8193942at2759"/>
<dbReference type="PANTHER" id="PTHR46060:SF2">
    <property type="entry name" value="HISTONE-LYSINE N-METHYLTRANSFERASE SETMAR"/>
    <property type="match status" value="1"/>
</dbReference>
<dbReference type="PANTHER" id="PTHR46060">
    <property type="entry name" value="MARINER MOS1 TRANSPOSASE-LIKE PROTEIN"/>
    <property type="match status" value="1"/>
</dbReference>
<evidence type="ECO:0000313" key="2">
    <source>
        <dbReference type="EMBL" id="CAH2264972.1"/>
    </source>
</evidence>
<evidence type="ECO:0000313" key="3">
    <source>
        <dbReference type="Proteomes" id="UP000838756"/>
    </source>
</evidence>
<reference evidence="2" key="1">
    <citation type="submission" date="2022-03" db="EMBL/GenBank/DDBJ databases">
        <authorList>
            <person name="Lindestad O."/>
        </authorList>
    </citation>
    <scope>NUCLEOTIDE SEQUENCE</scope>
</reference>
<dbReference type="GO" id="GO:0000014">
    <property type="term" value="F:single-stranded DNA endodeoxyribonuclease activity"/>
    <property type="evidence" value="ECO:0007669"/>
    <property type="project" value="TreeGrafter"/>
</dbReference>
<name>A0A8S4SAL8_9NEOP</name>
<dbReference type="InterPro" id="IPR001888">
    <property type="entry name" value="Transposase_1"/>
</dbReference>
<comment type="caution">
    <text evidence="2">The sequence shown here is derived from an EMBL/GenBank/DDBJ whole genome shotgun (WGS) entry which is preliminary data.</text>
</comment>
<dbReference type="Pfam" id="PF01359">
    <property type="entry name" value="Transposase_1"/>
    <property type="match status" value="1"/>
</dbReference>
<dbReference type="GO" id="GO:0046975">
    <property type="term" value="F:histone H3K36 methyltransferase activity"/>
    <property type="evidence" value="ECO:0007669"/>
    <property type="project" value="TreeGrafter"/>
</dbReference>
<evidence type="ECO:0000256" key="1">
    <source>
        <dbReference type="SAM" id="MobiDB-lite"/>
    </source>
</evidence>
<protein>
    <submittedName>
        <fullName evidence="2">Jg5037 protein</fullName>
    </submittedName>
</protein>
<dbReference type="InterPro" id="IPR036397">
    <property type="entry name" value="RNaseH_sf"/>
</dbReference>
<gene>
    <name evidence="2" type="primary">jg5037</name>
    <name evidence="2" type="ORF">PAEG_LOCUS24724</name>
</gene>
<accession>A0A8S4SAL8</accession>